<gene>
    <name evidence="4" type="ORF">FCM35_KLT01076</name>
</gene>
<dbReference type="OrthoDB" id="1938584at2759"/>
<evidence type="ECO:0000256" key="2">
    <source>
        <dbReference type="ARBA" id="ARBA00023242"/>
    </source>
</evidence>
<dbReference type="GO" id="GO:0006950">
    <property type="term" value="P:response to stress"/>
    <property type="evidence" value="ECO:0007669"/>
    <property type="project" value="UniProtKB-ARBA"/>
</dbReference>
<feature type="region of interest" description="Disordered" evidence="3">
    <location>
        <begin position="1"/>
        <end position="30"/>
    </location>
</feature>
<evidence type="ECO:0000256" key="1">
    <source>
        <dbReference type="ARBA" id="ARBA00004123"/>
    </source>
</evidence>
<proteinExistence type="predicted"/>
<accession>A0A833QV53</accession>
<evidence type="ECO:0000313" key="4">
    <source>
        <dbReference type="EMBL" id="KAF3333385.1"/>
    </source>
</evidence>
<evidence type="ECO:0000256" key="3">
    <source>
        <dbReference type="SAM" id="MobiDB-lite"/>
    </source>
</evidence>
<comment type="caution">
    <text evidence="4">The sequence shown here is derived from an EMBL/GenBank/DDBJ whole genome shotgun (WGS) entry which is preliminary data.</text>
</comment>
<name>A0A833QV53_9POAL</name>
<feature type="compositionally biased region" description="Low complexity" evidence="3">
    <location>
        <begin position="20"/>
        <end position="30"/>
    </location>
</feature>
<evidence type="ECO:0008006" key="6">
    <source>
        <dbReference type="Google" id="ProtNLM"/>
    </source>
</evidence>
<dbReference type="EMBL" id="SWLB01000010">
    <property type="protein sequence ID" value="KAF3333385.1"/>
    <property type="molecule type" value="Genomic_DNA"/>
</dbReference>
<keyword evidence="2" id="KW-0539">Nucleus</keyword>
<comment type="subcellular location">
    <subcellularLocation>
        <location evidence="1">Nucleus</location>
    </subcellularLocation>
</comment>
<dbReference type="PANTHER" id="PTHR33172:SF104">
    <property type="entry name" value="OS02G0227100 PROTEIN"/>
    <property type="match status" value="1"/>
</dbReference>
<dbReference type="InterPro" id="IPR051992">
    <property type="entry name" value="OxStress_Response_Reg"/>
</dbReference>
<dbReference type="GO" id="GO:0005634">
    <property type="term" value="C:nucleus"/>
    <property type="evidence" value="ECO:0007669"/>
    <property type="project" value="UniProtKB-SubCell"/>
</dbReference>
<feature type="compositionally biased region" description="Polar residues" evidence="3">
    <location>
        <begin position="1"/>
        <end position="10"/>
    </location>
</feature>
<reference evidence="4" key="1">
    <citation type="submission" date="2020-01" db="EMBL/GenBank/DDBJ databases">
        <title>Genome sequence of Kobresia littledalei, the first chromosome-level genome in the family Cyperaceae.</title>
        <authorList>
            <person name="Qu G."/>
        </authorList>
    </citation>
    <scope>NUCLEOTIDE SEQUENCE</scope>
    <source>
        <strain evidence="4">C.B.Clarke</strain>
        <tissue evidence="4">Leaf</tissue>
    </source>
</reference>
<evidence type="ECO:0000313" key="5">
    <source>
        <dbReference type="Proteomes" id="UP000623129"/>
    </source>
</evidence>
<sequence length="160" mass="17445">MIHSAASLQQIMEEEDEFSESTTVTGESSGSLCSSNYNIADDACSSSPSSLESQMETKNGPLYGLSSLIAQLPMRRGLSKFYTGKSQSFTSLSDAGSIDDLAKKETPYSRRMKMNKSYPGGLDKKQRPICPPTKLIGTKIVVNLKLNSTSMIKDMCDCFN</sequence>
<keyword evidence="5" id="KW-1185">Reference proteome</keyword>
<dbReference type="AlphaFoldDB" id="A0A833QV53"/>
<dbReference type="Proteomes" id="UP000623129">
    <property type="component" value="Unassembled WGS sequence"/>
</dbReference>
<organism evidence="4 5">
    <name type="scientific">Carex littledalei</name>
    <dbReference type="NCBI Taxonomy" id="544730"/>
    <lineage>
        <taxon>Eukaryota</taxon>
        <taxon>Viridiplantae</taxon>
        <taxon>Streptophyta</taxon>
        <taxon>Embryophyta</taxon>
        <taxon>Tracheophyta</taxon>
        <taxon>Spermatophyta</taxon>
        <taxon>Magnoliopsida</taxon>
        <taxon>Liliopsida</taxon>
        <taxon>Poales</taxon>
        <taxon>Cyperaceae</taxon>
        <taxon>Cyperoideae</taxon>
        <taxon>Cariceae</taxon>
        <taxon>Carex</taxon>
        <taxon>Carex subgen. Euthyceras</taxon>
    </lineage>
</organism>
<dbReference type="PANTHER" id="PTHR33172">
    <property type="entry name" value="OS08G0516900 PROTEIN"/>
    <property type="match status" value="1"/>
</dbReference>
<protein>
    <recommendedName>
        <fullName evidence="6">Oxidative stress 3</fullName>
    </recommendedName>
</protein>